<proteinExistence type="predicted"/>
<evidence type="ECO:0000313" key="2">
    <source>
        <dbReference type="Proteomes" id="UP000241936"/>
    </source>
</evidence>
<keyword evidence="2" id="KW-1185">Reference proteome</keyword>
<organism evidence="1 2">
    <name type="scientific">Pseudomonas rhizophila</name>
    <dbReference type="NCBI Taxonomy" id="2045200"/>
    <lineage>
        <taxon>Bacteria</taxon>
        <taxon>Pseudomonadati</taxon>
        <taxon>Pseudomonadota</taxon>
        <taxon>Gammaproteobacteria</taxon>
        <taxon>Pseudomonadales</taxon>
        <taxon>Pseudomonadaceae</taxon>
        <taxon>Pseudomonas</taxon>
    </lineage>
</organism>
<sequence length="104" mass="12117">MGVARMNRAYCQPARSGNAVLGRSRKRTMQGIWLSRTSMAVWKAMARLAGMHKREEMRPSTVMQKGQRAMLMSRRSEWHSRACVDFIILCHTLSYDLTDYRHLK</sequence>
<protein>
    <submittedName>
        <fullName evidence="1">Uncharacterized protein</fullName>
    </submittedName>
</protein>
<name>A0ABM6ULV5_9PSED</name>
<evidence type="ECO:0000313" key="1">
    <source>
        <dbReference type="EMBL" id="AVU78503.1"/>
    </source>
</evidence>
<gene>
    <name evidence="1" type="ORF">CRX69_26220</name>
</gene>
<reference evidence="1 2" key="1">
    <citation type="journal article" date="2018" name="Front. Microbiol.">
        <title>Pseudomonas rhizophila S211, a New Plant Growth-Promoting Rhizobacterium with Potential in Pesticide-Bioremediation.</title>
        <authorList>
            <person name="Hassen W."/>
            <person name="Neifar M."/>
            <person name="Cherif H."/>
            <person name="Najjari A."/>
            <person name="Chouchane H."/>
            <person name="Driouich R.C."/>
            <person name="Salah A."/>
            <person name="Naili F."/>
            <person name="Mosbah A."/>
            <person name="Souissi Y."/>
            <person name="Raddadi N."/>
            <person name="Ouzari H.I."/>
            <person name="Fava F."/>
            <person name="Cherif A."/>
        </authorList>
    </citation>
    <scope>NUCLEOTIDE SEQUENCE [LARGE SCALE GENOMIC DNA]</scope>
    <source>
        <strain evidence="1 2">S211</strain>
    </source>
</reference>
<dbReference type="EMBL" id="CP024081">
    <property type="protein sequence ID" value="AVU78503.1"/>
    <property type="molecule type" value="Genomic_DNA"/>
</dbReference>
<dbReference type="Proteomes" id="UP000241936">
    <property type="component" value="Chromosome"/>
</dbReference>
<accession>A0ABM6ULV5</accession>